<evidence type="ECO:0000256" key="7">
    <source>
        <dbReference type="ARBA" id="ARBA00022801"/>
    </source>
</evidence>
<dbReference type="AlphaFoldDB" id="A0A1Y1X0U0"/>
<dbReference type="FunCoup" id="A0A1Y1X0U0">
    <property type="interactions" value="6"/>
</dbReference>
<evidence type="ECO:0000256" key="8">
    <source>
        <dbReference type="ARBA" id="ARBA00022833"/>
    </source>
</evidence>
<evidence type="ECO:0000256" key="1">
    <source>
        <dbReference type="ARBA" id="ARBA00001947"/>
    </source>
</evidence>
<accession>A0A1Y1X0U0</accession>
<evidence type="ECO:0000256" key="9">
    <source>
        <dbReference type="ARBA" id="ARBA00023049"/>
    </source>
</evidence>
<keyword evidence="6 11" id="KW-0732">Signal</keyword>
<dbReference type="STRING" id="1314790.A0A1Y1X0U0"/>
<keyword evidence="4" id="KW-0645">Protease</keyword>
<reference evidence="13 14" key="1">
    <citation type="submission" date="2016-07" db="EMBL/GenBank/DDBJ databases">
        <title>Pervasive Adenine N6-methylation of Active Genes in Fungi.</title>
        <authorList>
            <consortium name="DOE Joint Genome Institute"/>
            <person name="Mondo S.J."/>
            <person name="Dannebaum R.O."/>
            <person name="Kuo R.C."/>
            <person name="Labutti K."/>
            <person name="Haridas S."/>
            <person name="Kuo A."/>
            <person name="Salamov A."/>
            <person name="Ahrendt S.R."/>
            <person name="Lipzen A."/>
            <person name="Sullivan W."/>
            <person name="Andreopoulos W.B."/>
            <person name="Clum A."/>
            <person name="Lindquist E."/>
            <person name="Daum C."/>
            <person name="Ramamoorthy G.K."/>
            <person name="Gryganskyi A."/>
            <person name="Culley D."/>
            <person name="Magnuson J.K."/>
            <person name="James T.Y."/>
            <person name="O'Malley M.A."/>
            <person name="Stajich J.E."/>
            <person name="Spatafora J.W."/>
            <person name="Visel A."/>
            <person name="Grigoriev I.V."/>
        </authorList>
    </citation>
    <scope>NUCLEOTIDE SEQUENCE [LARGE SCALE GENOMIC DNA]</scope>
    <source>
        <strain evidence="13 14">CBS 931.73</strain>
    </source>
</reference>
<organism evidence="13 14">
    <name type="scientific">Basidiobolus meristosporus CBS 931.73</name>
    <dbReference type="NCBI Taxonomy" id="1314790"/>
    <lineage>
        <taxon>Eukaryota</taxon>
        <taxon>Fungi</taxon>
        <taxon>Fungi incertae sedis</taxon>
        <taxon>Zoopagomycota</taxon>
        <taxon>Entomophthoromycotina</taxon>
        <taxon>Basidiobolomycetes</taxon>
        <taxon>Basidiobolales</taxon>
        <taxon>Basidiobolaceae</taxon>
        <taxon>Basidiobolus</taxon>
    </lineage>
</organism>
<dbReference type="Gene3D" id="3.40.630.10">
    <property type="entry name" value="Zn peptidases"/>
    <property type="match status" value="1"/>
</dbReference>
<dbReference type="SUPFAM" id="SSF53187">
    <property type="entry name" value="Zn-dependent exopeptidases"/>
    <property type="match status" value="1"/>
</dbReference>
<feature type="signal peptide" evidence="11">
    <location>
        <begin position="1"/>
        <end position="19"/>
    </location>
</feature>
<keyword evidence="5" id="KW-0479">Metal-binding</keyword>
<dbReference type="Pfam" id="PF00246">
    <property type="entry name" value="Peptidase_M14"/>
    <property type="match status" value="2"/>
</dbReference>
<evidence type="ECO:0000256" key="2">
    <source>
        <dbReference type="ARBA" id="ARBA00005988"/>
    </source>
</evidence>
<gene>
    <name evidence="13" type="ORF">K493DRAFT_362611</name>
</gene>
<evidence type="ECO:0000313" key="14">
    <source>
        <dbReference type="Proteomes" id="UP000193498"/>
    </source>
</evidence>
<evidence type="ECO:0000256" key="3">
    <source>
        <dbReference type="ARBA" id="ARBA00022645"/>
    </source>
</evidence>
<evidence type="ECO:0000256" key="11">
    <source>
        <dbReference type="SAM" id="SignalP"/>
    </source>
</evidence>
<keyword evidence="7" id="KW-0378">Hydrolase</keyword>
<feature type="active site" description="Proton donor/acceptor" evidence="10">
    <location>
        <position position="358"/>
    </location>
</feature>
<dbReference type="InterPro" id="IPR000834">
    <property type="entry name" value="Peptidase_M14"/>
</dbReference>
<comment type="cofactor">
    <cofactor evidence="1">
        <name>Zn(2+)</name>
        <dbReference type="ChEBI" id="CHEBI:29105"/>
    </cofactor>
</comment>
<dbReference type="GO" id="GO:0006508">
    <property type="term" value="P:proteolysis"/>
    <property type="evidence" value="ECO:0007669"/>
    <property type="project" value="UniProtKB-KW"/>
</dbReference>
<dbReference type="FunFam" id="3.40.630.10:FF:000084">
    <property type="entry name" value="Carboxypeptidase B2"/>
    <property type="match status" value="1"/>
</dbReference>
<dbReference type="PANTHER" id="PTHR11705:SF143">
    <property type="entry name" value="SLL0236 PROTEIN"/>
    <property type="match status" value="1"/>
</dbReference>
<proteinExistence type="inferred from homology"/>
<dbReference type="InterPro" id="IPR057246">
    <property type="entry name" value="CARBOXYPEPT_ZN_1"/>
</dbReference>
<keyword evidence="8" id="KW-0862">Zinc</keyword>
<dbReference type="PROSITE" id="PS00132">
    <property type="entry name" value="CARBOXYPEPT_ZN_1"/>
    <property type="match status" value="1"/>
</dbReference>
<keyword evidence="9" id="KW-0482">Metalloprotease</keyword>
<name>A0A1Y1X0U0_9FUNG</name>
<evidence type="ECO:0000256" key="5">
    <source>
        <dbReference type="ARBA" id="ARBA00022723"/>
    </source>
</evidence>
<sequence length="401" mass="44945">MRSFLPLISILLSSSLVLSAPLDVNPTAVRYDNHRLVRFKRSAEILKFVEGQSYDIWKNTASELHVRVAPREFDLLKHFDHEVLIADIQSDIDYEASQQRKAQLAKRATADWHASYHTYTEIVGWLDTLAKSNPSLVTLVPTIGKSIEGRDIPALKITSNNGGQKKQFWFQGLQHAREWISGASMQYLADALVKGYSSDSSIKTILDNFEIIIVPVSNPDGYNYAWTKDRLWRKNRRLVTGSIYGVDLNRNWPDHWNQGGASSNPRDETYLGTAPGSEPEVANLMKFYLQQPRIAGAIDFHSYGKGMKSAVNQVNPNNKYVPQMDAALYVASGGADDWFFGEQVAKKQGFITTGMTVELSPTSSSPGFVLPPEKIIPVGKEVVAMVKHFIQYVDKNPLQPK</sequence>
<evidence type="ECO:0000259" key="12">
    <source>
        <dbReference type="PROSITE" id="PS52035"/>
    </source>
</evidence>
<dbReference type="GO" id="GO:0008270">
    <property type="term" value="F:zinc ion binding"/>
    <property type="evidence" value="ECO:0007669"/>
    <property type="project" value="InterPro"/>
</dbReference>
<keyword evidence="14" id="KW-1185">Reference proteome</keyword>
<dbReference type="PANTHER" id="PTHR11705">
    <property type="entry name" value="PROTEASE FAMILY M14 CARBOXYPEPTIDASE A,B"/>
    <property type="match status" value="1"/>
</dbReference>
<dbReference type="PRINTS" id="PR00765">
    <property type="entry name" value="CRBOXYPTASEA"/>
</dbReference>
<feature type="chain" id="PRO_5011988104" description="Peptidase M14 domain-containing protein" evidence="11">
    <location>
        <begin position="20"/>
        <end position="401"/>
    </location>
</feature>
<dbReference type="SUPFAM" id="SSF54897">
    <property type="entry name" value="Protease propeptides/inhibitors"/>
    <property type="match status" value="1"/>
</dbReference>
<dbReference type="Proteomes" id="UP000193498">
    <property type="component" value="Unassembled WGS sequence"/>
</dbReference>
<dbReference type="PROSITE" id="PS52035">
    <property type="entry name" value="PEPTIDASE_M14"/>
    <property type="match status" value="1"/>
</dbReference>
<dbReference type="SMART" id="SM00631">
    <property type="entry name" value="Zn_pept"/>
    <property type="match status" value="1"/>
</dbReference>
<evidence type="ECO:0000313" key="13">
    <source>
        <dbReference type="EMBL" id="ORX79429.1"/>
    </source>
</evidence>
<dbReference type="EMBL" id="MCFE01000782">
    <property type="protein sequence ID" value="ORX79429.1"/>
    <property type="molecule type" value="Genomic_DNA"/>
</dbReference>
<comment type="caution">
    <text evidence="13">The sequence shown here is derived from an EMBL/GenBank/DDBJ whole genome shotgun (WGS) entry which is preliminary data.</text>
</comment>
<evidence type="ECO:0000256" key="6">
    <source>
        <dbReference type="ARBA" id="ARBA00022729"/>
    </source>
</evidence>
<evidence type="ECO:0000256" key="10">
    <source>
        <dbReference type="PROSITE-ProRule" id="PRU01379"/>
    </source>
</evidence>
<feature type="domain" description="Peptidase M14" evidence="12">
    <location>
        <begin position="115"/>
        <end position="393"/>
    </location>
</feature>
<keyword evidence="3" id="KW-0121">Carboxypeptidase</keyword>
<dbReference type="GO" id="GO:0004181">
    <property type="term" value="F:metallocarboxypeptidase activity"/>
    <property type="evidence" value="ECO:0007669"/>
    <property type="project" value="InterPro"/>
</dbReference>
<dbReference type="CDD" id="cd03860">
    <property type="entry name" value="M14_CP_A-B_like"/>
    <property type="match status" value="1"/>
</dbReference>
<dbReference type="OrthoDB" id="3626597at2759"/>
<dbReference type="InParanoid" id="A0A1Y1X0U0"/>
<comment type="similarity">
    <text evidence="2 10">Belongs to the peptidase M14 family.</text>
</comment>
<dbReference type="GO" id="GO:0005615">
    <property type="term" value="C:extracellular space"/>
    <property type="evidence" value="ECO:0007669"/>
    <property type="project" value="TreeGrafter"/>
</dbReference>
<evidence type="ECO:0000256" key="4">
    <source>
        <dbReference type="ARBA" id="ARBA00022670"/>
    </source>
</evidence>
<protein>
    <recommendedName>
        <fullName evidence="12">Peptidase M14 domain-containing protein</fullName>
    </recommendedName>
</protein>